<dbReference type="GeneID" id="25569358"/>
<keyword evidence="2" id="KW-1133">Transmembrane helix</keyword>
<proteinExistence type="predicted"/>
<feature type="compositionally biased region" description="Acidic residues" evidence="1">
    <location>
        <begin position="649"/>
        <end position="678"/>
    </location>
</feature>
<feature type="transmembrane region" description="Helical" evidence="2">
    <location>
        <begin position="64"/>
        <end position="87"/>
    </location>
</feature>
<evidence type="ECO:0000256" key="2">
    <source>
        <dbReference type="SAM" id="Phobius"/>
    </source>
</evidence>
<dbReference type="Proteomes" id="UP000054408">
    <property type="component" value="Unassembled WGS sequence"/>
</dbReference>
<feature type="transmembrane region" description="Helical" evidence="2">
    <location>
        <begin position="245"/>
        <end position="267"/>
    </location>
</feature>
<organism evidence="3 4">
    <name type="scientific">Thecamonas trahens ATCC 50062</name>
    <dbReference type="NCBI Taxonomy" id="461836"/>
    <lineage>
        <taxon>Eukaryota</taxon>
        <taxon>Apusozoa</taxon>
        <taxon>Apusomonadida</taxon>
        <taxon>Apusomonadidae</taxon>
        <taxon>Thecamonas</taxon>
    </lineage>
</organism>
<evidence type="ECO:0000256" key="1">
    <source>
        <dbReference type="SAM" id="MobiDB-lite"/>
    </source>
</evidence>
<keyword evidence="2" id="KW-0812">Transmembrane</keyword>
<feature type="transmembrane region" description="Helical" evidence="2">
    <location>
        <begin position="197"/>
        <end position="225"/>
    </location>
</feature>
<sequence length="698" mass="76866">MLFAKADKAKDKPYSGAWDAEAAESYHESSFDENGEGEEGHGEAILIESTDICSFLCRGAISFVRWWCVIPLIIVAIWASLFFTLALDWPKWQSNHIEIKDCIVIGETFTSSSAYHTVGIIRDNVTYPFRVNDLQMAERKFSCGVDDNIYDLLEDETMPGDFISCYVNKKAWEAAGQHPAAYRGPVKIWPEVVRFCWILYLLPSLLIPLPMMAAFLAIVMCVWCSSTHPADVKCRQALCRGGAASFPWCLMGVGVIIWLSVFLAVILPTYTDDGVCTVVAKARRIDCLFCWDGASRTPKGAINWCTSRLCEPAKRADLPRSLYTARVEVDYVSGSRSGFAVADRDIVAVPERSSLGSSTRDAKVSPFLDAIQVGQVINCHVGKFGSRHVYLRDPAERSAIKAAFIVTTILLVLSLLTGASLLLKMNQCCSWCYMDPKPSAIGRASASLDAMMSSKEPVASEGPTIVHAHKFEGAKLSTIFGVDAAAAPTAKSDESSLPIEGSDVHLRASEMSSDLAAILAEIGSFDDSDSEEAVKRALVKDKASGVPVVVRAKRERIKRLVNHVESSDSDDVAEKMVEVKQLLNELDPSLFHVLTHELEQVKNDDADAPSVDVLLLRLLRERSSSSSSSGIDSDSDSESESESERYSDMDESESDSEADDEEDSDEEFDSESESESESESNKRARRAKARSRMVRRRK</sequence>
<feature type="compositionally biased region" description="Basic residues" evidence="1">
    <location>
        <begin position="683"/>
        <end position="698"/>
    </location>
</feature>
<keyword evidence="2" id="KW-0472">Membrane</keyword>
<dbReference type="RefSeq" id="XP_013752735.1">
    <property type="nucleotide sequence ID" value="XM_013897281.1"/>
</dbReference>
<feature type="region of interest" description="Disordered" evidence="1">
    <location>
        <begin position="625"/>
        <end position="698"/>
    </location>
</feature>
<name>A0A0L0DUN9_THETB</name>
<dbReference type="EMBL" id="GL349509">
    <property type="protein sequence ID" value="KNC55917.1"/>
    <property type="molecule type" value="Genomic_DNA"/>
</dbReference>
<feature type="transmembrane region" description="Helical" evidence="2">
    <location>
        <begin position="402"/>
        <end position="423"/>
    </location>
</feature>
<keyword evidence="4" id="KW-1185">Reference proteome</keyword>
<dbReference type="AlphaFoldDB" id="A0A0L0DUN9"/>
<protein>
    <submittedName>
        <fullName evidence="3">Uncharacterized protein</fullName>
    </submittedName>
</protein>
<evidence type="ECO:0000313" key="4">
    <source>
        <dbReference type="Proteomes" id="UP000054408"/>
    </source>
</evidence>
<accession>A0A0L0DUN9</accession>
<gene>
    <name evidence="3" type="ORF">AMSG_11384</name>
</gene>
<reference evidence="3 4" key="1">
    <citation type="submission" date="2010-05" db="EMBL/GenBank/DDBJ databases">
        <title>The Genome Sequence of Thecamonas trahens ATCC 50062.</title>
        <authorList>
            <consortium name="The Broad Institute Genome Sequencing Platform"/>
            <person name="Russ C."/>
            <person name="Cuomo C."/>
            <person name="Shea T."/>
            <person name="Young S.K."/>
            <person name="Zeng Q."/>
            <person name="Koehrsen M."/>
            <person name="Haas B."/>
            <person name="Borodovsky M."/>
            <person name="Guigo R."/>
            <person name="Alvarado L."/>
            <person name="Berlin A."/>
            <person name="Bochicchio J."/>
            <person name="Borenstein D."/>
            <person name="Chapman S."/>
            <person name="Chen Z."/>
            <person name="Freedman E."/>
            <person name="Gellesch M."/>
            <person name="Goldberg J."/>
            <person name="Griggs A."/>
            <person name="Gujja S."/>
            <person name="Heilman E."/>
            <person name="Heiman D."/>
            <person name="Hepburn T."/>
            <person name="Howarth C."/>
            <person name="Jen D."/>
            <person name="Larson L."/>
            <person name="Mehta T."/>
            <person name="Park D."/>
            <person name="Pearson M."/>
            <person name="Roberts A."/>
            <person name="Saif S."/>
            <person name="Shenoy N."/>
            <person name="Sisk P."/>
            <person name="Stolte C."/>
            <person name="Sykes S."/>
            <person name="Thomson T."/>
            <person name="Walk T."/>
            <person name="White J."/>
            <person name="Yandava C."/>
            <person name="Burger G."/>
            <person name="Gray M.W."/>
            <person name="Holland P.W.H."/>
            <person name="King N."/>
            <person name="Lang F.B.F."/>
            <person name="Roger A.J."/>
            <person name="Ruiz-Trillo I."/>
            <person name="Lander E."/>
            <person name="Nusbaum C."/>
        </authorList>
    </citation>
    <scope>NUCLEOTIDE SEQUENCE [LARGE SCALE GENOMIC DNA]</scope>
    <source>
        <strain evidence="3 4">ATCC 50062</strain>
    </source>
</reference>
<evidence type="ECO:0000313" key="3">
    <source>
        <dbReference type="EMBL" id="KNC55917.1"/>
    </source>
</evidence>